<keyword evidence="5" id="KW-0479">Metal-binding</keyword>
<keyword evidence="8" id="KW-0862">Zinc</keyword>
<dbReference type="PANTHER" id="PTHR11705">
    <property type="entry name" value="PROTEASE FAMILY M14 CARBOXYPEPTIDASE A,B"/>
    <property type="match status" value="1"/>
</dbReference>
<dbReference type="GO" id="GO:0008270">
    <property type="term" value="F:zinc ion binding"/>
    <property type="evidence" value="ECO:0007669"/>
    <property type="project" value="InterPro"/>
</dbReference>
<accession>A0A1A9WWB0</accession>
<dbReference type="PANTHER" id="PTHR11705:SF123">
    <property type="entry name" value="PEPTIDASE M14 CARBOXYPEPTIDASE A DOMAIN-CONTAINING PROTEIN-RELATED"/>
    <property type="match status" value="1"/>
</dbReference>
<organism evidence="12 13">
    <name type="scientific">Glossina brevipalpis</name>
    <dbReference type="NCBI Taxonomy" id="37001"/>
    <lineage>
        <taxon>Eukaryota</taxon>
        <taxon>Metazoa</taxon>
        <taxon>Ecdysozoa</taxon>
        <taxon>Arthropoda</taxon>
        <taxon>Hexapoda</taxon>
        <taxon>Insecta</taxon>
        <taxon>Pterygota</taxon>
        <taxon>Neoptera</taxon>
        <taxon>Endopterygota</taxon>
        <taxon>Diptera</taxon>
        <taxon>Brachycera</taxon>
        <taxon>Muscomorpha</taxon>
        <taxon>Hippoboscoidea</taxon>
        <taxon>Glossinidae</taxon>
        <taxon>Glossina</taxon>
    </lineage>
</organism>
<keyword evidence="7" id="KW-0378">Hydrolase</keyword>
<evidence type="ECO:0000256" key="6">
    <source>
        <dbReference type="ARBA" id="ARBA00022729"/>
    </source>
</evidence>
<dbReference type="Proteomes" id="UP000091820">
    <property type="component" value="Unassembled WGS sequence"/>
</dbReference>
<feature type="active site" description="Proton donor/acceptor" evidence="10">
    <location>
        <position position="202"/>
    </location>
</feature>
<keyword evidence="3" id="KW-0121">Carboxypeptidase</keyword>
<reference evidence="13" key="1">
    <citation type="submission" date="2014-03" db="EMBL/GenBank/DDBJ databases">
        <authorList>
            <person name="Aksoy S."/>
            <person name="Warren W."/>
            <person name="Wilson R.K."/>
        </authorList>
    </citation>
    <scope>NUCLEOTIDE SEQUENCE [LARGE SCALE GENOMIC DNA]</scope>
    <source>
        <strain evidence="13">IAEA</strain>
    </source>
</reference>
<dbReference type="Gene3D" id="3.40.630.10">
    <property type="entry name" value="Zn peptidases"/>
    <property type="match status" value="1"/>
</dbReference>
<evidence type="ECO:0000256" key="7">
    <source>
        <dbReference type="ARBA" id="ARBA00022801"/>
    </source>
</evidence>
<dbReference type="VEuPathDB" id="VectorBase:GBRI034829"/>
<dbReference type="AlphaFoldDB" id="A0A1A9WWB0"/>
<proteinExistence type="inferred from homology"/>
<keyword evidence="9" id="KW-0482">Metalloprotease</keyword>
<sequence length="242" mass="27564">MNPAVRKMAESVDWWIIPVLNVDGFVYSHEKDRMWRKSRKPSSPNCFGTDLNRNFDFQWGRKYFIILISTAFTFITNIIKESGDIYDPCSIVYPGPYAESEPEIEQLVKFINKKIPNNTIKIYIALHSAAQVILSPWSHTEDLPENYNEMMFVAKAFVQALFRRNGTEYTFGTSANTLGKFCGGSKDWAYAVKGIPIAFTIELPDKGEFGFELPQQMILPVSKELIDGFVGMIKAVKQIGHI</sequence>
<dbReference type="GO" id="GO:0005615">
    <property type="term" value="C:extracellular space"/>
    <property type="evidence" value="ECO:0007669"/>
    <property type="project" value="TreeGrafter"/>
</dbReference>
<dbReference type="SUPFAM" id="SSF53187">
    <property type="entry name" value="Zn-dependent exopeptidases"/>
    <property type="match status" value="1"/>
</dbReference>
<comment type="cofactor">
    <cofactor evidence="1">
        <name>Zn(2+)</name>
        <dbReference type="ChEBI" id="CHEBI:29105"/>
    </cofactor>
</comment>
<evidence type="ECO:0000259" key="11">
    <source>
        <dbReference type="PROSITE" id="PS52035"/>
    </source>
</evidence>
<evidence type="ECO:0000256" key="1">
    <source>
        <dbReference type="ARBA" id="ARBA00001947"/>
    </source>
</evidence>
<dbReference type="GO" id="GO:0004181">
    <property type="term" value="F:metallocarboxypeptidase activity"/>
    <property type="evidence" value="ECO:0007669"/>
    <property type="project" value="InterPro"/>
</dbReference>
<dbReference type="PROSITE" id="PS52035">
    <property type="entry name" value="PEPTIDASE_M14"/>
    <property type="match status" value="1"/>
</dbReference>
<protein>
    <recommendedName>
        <fullName evidence="11">Peptidase M14 domain-containing protein</fullName>
    </recommendedName>
</protein>
<evidence type="ECO:0000256" key="8">
    <source>
        <dbReference type="ARBA" id="ARBA00022833"/>
    </source>
</evidence>
<dbReference type="EnsemblMetazoa" id="GBRI034829-RA">
    <property type="protein sequence ID" value="GBRI034829-PA"/>
    <property type="gene ID" value="GBRI034829"/>
</dbReference>
<evidence type="ECO:0000256" key="2">
    <source>
        <dbReference type="ARBA" id="ARBA00005988"/>
    </source>
</evidence>
<evidence type="ECO:0000256" key="3">
    <source>
        <dbReference type="ARBA" id="ARBA00022645"/>
    </source>
</evidence>
<evidence type="ECO:0000256" key="5">
    <source>
        <dbReference type="ARBA" id="ARBA00022723"/>
    </source>
</evidence>
<reference evidence="12" key="2">
    <citation type="submission" date="2020-05" db="UniProtKB">
        <authorList>
            <consortium name="EnsemblMetazoa"/>
        </authorList>
    </citation>
    <scope>IDENTIFICATION</scope>
    <source>
        <strain evidence="12">IAEA</strain>
    </source>
</reference>
<comment type="similarity">
    <text evidence="2 10">Belongs to the peptidase M14 family.</text>
</comment>
<feature type="domain" description="Peptidase M14" evidence="11">
    <location>
        <begin position="1"/>
        <end position="236"/>
    </location>
</feature>
<evidence type="ECO:0000256" key="9">
    <source>
        <dbReference type="ARBA" id="ARBA00023049"/>
    </source>
</evidence>
<evidence type="ECO:0000256" key="4">
    <source>
        <dbReference type="ARBA" id="ARBA00022670"/>
    </source>
</evidence>
<dbReference type="GO" id="GO:0006508">
    <property type="term" value="P:proteolysis"/>
    <property type="evidence" value="ECO:0007669"/>
    <property type="project" value="UniProtKB-KW"/>
</dbReference>
<dbReference type="STRING" id="37001.A0A1A9WWB0"/>
<keyword evidence="13" id="KW-1185">Reference proteome</keyword>
<dbReference type="SMART" id="SM00631">
    <property type="entry name" value="Zn_pept"/>
    <property type="match status" value="1"/>
</dbReference>
<evidence type="ECO:0000256" key="10">
    <source>
        <dbReference type="PROSITE-ProRule" id="PRU01379"/>
    </source>
</evidence>
<dbReference type="FunFam" id="3.40.630.10:FF:000084">
    <property type="entry name" value="Carboxypeptidase B2"/>
    <property type="match status" value="1"/>
</dbReference>
<evidence type="ECO:0000313" key="13">
    <source>
        <dbReference type="Proteomes" id="UP000091820"/>
    </source>
</evidence>
<keyword evidence="6" id="KW-0732">Signal</keyword>
<dbReference type="Pfam" id="PF00246">
    <property type="entry name" value="Peptidase_M14"/>
    <property type="match status" value="1"/>
</dbReference>
<keyword evidence="4" id="KW-0645">Protease</keyword>
<dbReference type="InterPro" id="IPR000834">
    <property type="entry name" value="Peptidase_M14"/>
</dbReference>
<name>A0A1A9WWB0_9MUSC</name>
<evidence type="ECO:0000313" key="12">
    <source>
        <dbReference type="EnsemblMetazoa" id="GBRI034829-PA"/>
    </source>
</evidence>